<dbReference type="PANTHER" id="PTHR10272">
    <property type="entry name" value="PLATELET-ACTIVATING FACTOR ACETYLHYDROLASE"/>
    <property type="match status" value="1"/>
</dbReference>
<evidence type="ECO:0000256" key="1">
    <source>
        <dbReference type="ARBA" id="ARBA00022801"/>
    </source>
</evidence>
<sequence length="334" mass="35984">MYNVGWRALSYRDNTRVDWRLGSDRPLLTHVWYPCDPAVPQMPMVIGPPDNPLFNAGDAAPDAPMLEGQFPLILLSHGTGGIAMQFGWLARVLAAHGYIVAGVNHHGNTGLETYIVEGFTRVWERPRDLSAVLDCLLDDPNFGPAIDQARIGAAGFSLGGYTVLALGGALLDLSSLVAAYTNAGRPLASIAPPEFPDADAVARQLEVFAGHDEHRQSYRDERVRAGFVLAPALGEAFKPDGLAAVAIPVMIIAGEADTNTPPAVNAQRYAMHIEDAALTLLEGLVGHYVFLAECTEAGCRLIPELCLDAPGVERKAIQQQASTLALNFFERHLR</sequence>
<dbReference type="GO" id="GO:0016042">
    <property type="term" value="P:lipid catabolic process"/>
    <property type="evidence" value="ECO:0007669"/>
    <property type="project" value="UniProtKB-KW"/>
</dbReference>
<proteinExistence type="predicted"/>
<organism evidence="4 5">
    <name type="scientific">Herpetosiphon aurantiacus (strain ATCC 23779 / DSM 785 / 114-95)</name>
    <dbReference type="NCBI Taxonomy" id="316274"/>
    <lineage>
        <taxon>Bacteria</taxon>
        <taxon>Bacillati</taxon>
        <taxon>Chloroflexota</taxon>
        <taxon>Chloroflexia</taxon>
        <taxon>Herpetosiphonales</taxon>
        <taxon>Herpetosiphonaceae</taxon>
        <taxon>Herpetosiphon</taxon>
    </lineage>
</organism>
<keyword evidence="1" id="KW-0378">Hydrolase</keyword>
<keyword evidence="2" id="KW-0442">Lipid degradation</keyword>
<dbReference type="InterPro" id="IPR016986">
    <property type="entry name" value="UCP031982_abhydr"/>
</dbReference>
<protein>
    <submittedName>
        <fullName evidence="4">Lipoprotein signal peptide</fullName>
    </submittedName>
</protein>
<accession>A9AZI1</accession>
<dbReference type="InterPro" id="IPR029058">
    <property type="entry name" value="AB_hydrolase_fold"/>
</dbReference>
<dbReference type="HOGENOM" id="CLU_045366_1_0_0"/>
<reference evidence="4 5" key="1">
    <citation type="journal article" date="2011" name="Stand. Genomic Sci.">
        <title>Complete genome sequence of the filamentous gliding predatory bacterium Herpetosiphon aurantiacus type strain (114-95(T)).</title>
        <authorList>
            <person name="Kiss H."/>
            <person name="Nett M."/>
            <person name="Domin N."/>
            <person name="Martin K."/>
            <person name="Maresca J.A."/>
            <person name="Copeland A."/>
            <person name="Lapidus A."/>
            <person name="Lucas S."/>
            <person name="Berry K.W."/>
            <person name="Glavina Del Rio T."/>
            <person name="Dalin E."/>
            <person name="Tice H."/>
            <person name="Pitluck S."/>
            <person name="Richardson P."/>
            <person name="Bruce D."/>
            <person name="Goodwin L."/>
            <person name="Han C."/>
            <person name="Detter J.C."/>
            <person name="Schmutz J."/>
            <person name="Brettin T."/>
            <person name="Land M."/>
            <person name="Hauser L."/>
            <person name="Kyrpides N.C."/>
            <person name="Ivanova N."/>
            <person name="Goker M."/>
            <person name="Woyke T."/>
            <person name="Klenk H.P."/>
            <person name="Bryant D.A."/>
        </authorList>
    </citation>
    <scope>NUCLEOTIDE SEQUENCE [LARGE SCALE GENOMIC DNA]</scope>
    <source>
        <strain evidence="5">ATCC 23779 / DSM 785 / 114-95</strain>
    </source>
</reference>
<dbReference type="BioCyc" id="HAUR316274:GHYA-2515-MONOMER"/>
<evidence type="ECO:0000256" key="2">
    <source>
        <dbReference type="ARBA" id="ARBA00022963"/>
    </source>
</evidence>
<name>A9AZI1_HERA2</name>
<keyword evidence="3" id="KW-0443">Lipid metabolism</keyword>
<dbReference type="ESTHER" id="hera2-a9azi1">
    <property type="family name" value="UCP031982"/>
</dbReference>
<dbReference type="Gene3D" id="3.40.50.1820">
    <property type="entry name" value="alpha/beta hydrolase"/>
    <property type="match status" value="1"/>
</dbReference>
<dbReference type="KEGG" id="hau:Haur_2487"/>
<gene>
    <name evidence="4" type="ordered locus">Haur_2487</name>
</gene>
<dbReference type="Pfam" id="PF03403">
    <property type="entry name" value="PAF-AH_p_II"/>
    <property type="match status" value="1"/>
</dbReference>
<dbReference type="GO" id="GO:0003847">
    <property type="term" value="F:1-alkyl-2-acetylglycerophosphocholine esterase activity"/>
    <property type="evidence" value="ECO:0007669"/>
    <property type="project" value="TreeGrafter"/>
</dbReference>
<dbReference type="EMBL" id="CP000875">
    <property type="protein sequence ID" value="ABX05125.1"/>
    <property type="molecule type" value="Genomic_DNA"/>
</dbReference>
<dbReference type="PANTHER" id="PTHR10272:SF0">
    <property type="entry name" value="PLATELET-ACTIVATING FACTOR ACETYLHYDROLASE"/>
    <property type="match status" value="1"/>
</dbReference>
<dbReference type="eggNOG" id="COG4188">
    <property type="taxonomic scope" value="Bacteria"/>
</dbReference>
<dbReference type="InParanoid" id="A9AZI1"/>
<keyword evidence="5" id="KW-1185">Reference proteome</keyword>
<dbReference type="STRING" id="316274.Haur_2487"/>
<dbReference type="AlphaFoldDB" id="A9AZI1"/>
<dbReference type="SUPFAM" id="SSF53474">
    <property type="entry name" value="alpha/beta-Hydrolases"/>
    <property type="match status" value="1"/>
</dbReference>
<dbReference type="Proteomes" id="UP000000787">
    <property type="component" value="Chromosome"/>
</dbReference>
<dbReference type="PIRSF" id="PIRSF031982">
    <property type="entry name" value="UCP031982_abhydr"/>
    <property type="match status" value="1"/>
</dbReference>
<evidence type="ECO:0000313" key="4">
    <source>
        <dbReference type="EMBL" id="ABX05125.1"/>
    </source>
</evidence>
<keyword evidence="4" id="KW-0449">Lipoprotein</keyword>
<evidence type="ECO:0000256" key="3">
    <source>
        <dbReference type="ARBA" id="ARBA00023098"/>
    </source>
</evidence>
<evidence type="ECO:0000313" key="5">
    <source>
        <dbReference type="Proteomes" id="UP000000787"/>
    </source>
</evidence>